<gene>
    <name evidence="1" type="ORF">Salat_1033200</name>
</gene>
<evidence type="ECO:0000313" key="1">
    <source>
        <dbReference type="EMBL" id="KAK4432710.1"/>
    </source>
</evidence>
<protein>
    <submittedName>
        <fullName evidence="1">Uncharacterized protein</fullName>
    </submittedName>
</protein>
<sequence length="152" mass="16863">MTVTVPRNDKKMGFQAVTQQSELHLISARNMAKLVNEGSYGFVGQLHSIPAILSHESTHTDIEQLLAGYNDLFQEPQCLPPKRSIEHKIILKPDAVPKKMHPYRYSYAQKGVNVATSAGGSNPRRPLKIKFRHKIKGSALDSNDSVSCKGEP</sequence>
<reference evidence="1" key="2">
    <citation type="journal article" date="2024" name="Plant">
        <title>Genomic evolution and insights into agronomic trait innovations of Sesamum species.</title>
        <authorList>
            <person name="Miao H."/>
            <person name="Wang L."/>
            <person name="Qu L."/>
            <person name="Liu H."/>
            <person name="Sun Y."/>
            <person name="Le M."/>
            <person name="Wang Q."/>
            <person name="Wei S."/>
            <person name="Zheng Y."/>
            <person name="Lin W."/>
            <person name="Duan Y."/>
            <person name="Cao H."/>
            <person name="Xiong S."/>
            <person name="Wang X."/>
            <person name="Wei L."/>
            <person name="Li C."/>
            <person name="Ma Q."/>
            <person name="Ju M."/>
            <person name="Zhao R."/>
            <person name="Li G."/>
            <person name="Mu C."/>
            <person name="Tian Q."/>
            <person name="Mei H."/>
            <person name="Zhang T."/>
            <person name="Gao T."/>
            <person name="Zhang H."/>
        </authorList>
    </citation>
    <scope>NUCLEOTIDE SEQUENCE</scope>
    <source>
        <strain evidence="1">3651</strain>
    </source>
</reference>
<evidence type="ECO:0000313" key="2">
    <source>
        <dbReference type="Proteomes" id="UP001293254"/>
    </source>
</evidence>
<accession>A0AAE2CSB8</accession>
<dbReference type="Proteomes" id="UP001293254">
    <property type="component" value="Unassembled WGS sequence"/>
</dbReference>
<name>A0AAE2CSB8_9LAMI</name>
<comment type="caution">
    <text evidence="1">The sequence shown here is derived from an EMBL/GenBank/DDBJ whole genome shotgun (WGS) entry which is preliminary data.</text>
</comment>
<dbReference type="AlphaFoldDB" id="A0AAE2CSB8"/>
<organism evidence="1 2">
    <name type="scientific">Sesamum alatum</name>
    <dbReference type="NCBI Taxonomy" id="300844"/>
    <lineage>
        <taxon>Eukaryota</taxon>
        <taxon>Viridiplantae</taxon>
        <taxon>Streptophyta</taxon>
        <taxon>Embryophyta</taxon>
        <taxon>Tracheophyta</taxon>
        <taxon>Spermatophyta</taxon>
        <taxon>Magnoliopsida</taxon>
        <taxon>eudicotyledons</taxon>
        <taxon>Gunneridae</taxon>
        <taxon>Pentapetalae</taxon>
        <taxon>asterids</taxon>
        <taxon>lamiids</taxon>
        <taxon>Lamiales</taxon>
        <taxon>Pedaliaceae</taxon>
        <taxon>Sesamum</taxon>
    </lineage>
</organism>
<dbReference type="EMBL" id="JACGWO010000003">
    <property type="protein sequence ID" value="KAK4432710.1"/>
    <property type="molecule type" value="Genomic_DNA"/>
</dbReference>
<reference evidence="1" key="1">
    <citation type="submission" date="2020-06" db="EMBL/GenBank/DDBJ databases">
        <authorList>
            <person name="Li T."/>
            <person name="Hu X."/>
            <person name="Zhang T."/>
            <person name="Song X."/>
            <person name="Zhang H."/>
            <person name="Dai N."/>
            <person name="Sheng W."/>
            <person name="Hou X."/>
            <person name="Wei L."/>
        </authorList>
    </citation>
    <scope>NUCLEOTIDE SEQUENCE</scope>
    <source>
        <strain evidence="1">3651</strain>
        <tissue evidence="1">Leaf</tissue>
    </source>
</reference>
<keyword evidence="2" id="KW-1185">Reference proteome</keyword>
<proteinExistence type="predicted"/>